<protein>
    <submittedName>
        <fullName evidence="1">Uncharacterized protein</fullName>
    </submittedName>
</protein>
<dbReference type="AlphaFoldDB" id="A0A0A9GRC8"/>
<name>A0A0A9GRC8_ARUDO</name>
<evidence type="ECO:0000313" key="1">
    <source>
        <dbReference type="EMBL" id="JAE27695.1"/>
    </source>
</evidence>
<accession>A0A0A9GRC8</accession>
<organism evidence="1">
    <name type="scientific">Arundo donax</name>
    <name type="common">Giant reed</name>
    <name type="synonym">Donax arundinaceus</name>
    <dbReference type="NCBI Taxonomy" id="35708"/>
    <lineage>
        <taxon>Eukaryota</taxon>
        <taxon>Viridiplantae</taxon>
        <taxon>Streptophyta</taxon>
        <taxon>Embryophyta</taxon>
        <taxon>Tracheophyta</taxon>
        <taxon>Spermatophyta</taxon>
        <taxon>Magnoliopsida</taxon>
        <taxon>Liliopsida</taxon>
        <taxon>Poales</taxon>
        <taxon>Poaceae</taxon>
        <taxon>PACMAD clade</taxon>
        <taxon>Arundinoideae</taxon>
        <taxon>Arundineae</taxon>
        <taxon>Arundo</taxon>
    </lineage>
</organism>
<reference evidence="1" key="2">
    <citation type="journal article" date="2015" name="Data Brief">
        <title>Shoot transcriptome of the giant reed, Arundo donax.</title>
        <authorList>
            <person name="Barrero R.A."/>
            <person name="Guerrero F.D."/>
            <person name="Moolhuijzen P."/>
            <person name="Goolsby J.A."/>
            <person name="Tidwell J."/>
            <person name="Bellgard S.E."/>
            <person name="Bellgard M.I."/>
        </authorList>
    </citation>
    <scope>NUCLEOTIDE SEQUENCE</scope>
    <source>
        <tissue evidence="1">Shoot tissue taken approximately 20 cm above the soil surface</tissue>
    </source>
</reference>
<dbReference type="EMBL" id="GBRH01170201">
    <property type="protein sequence ID" value="JAE27695.1"/>
    <property type="molecule type" value="Transcribed_RNA"/>
</dbReference>
<sequence>MHRVADRRRAVRIPSLFL</sequence>
<proteinExistence type="predicted"/>
<reference evidence="1" key="1">
    <citation type="submission" date="2014-09" db="EMBL/GenBank/DDBJ databases">
        <authorList>
            <person name="Magalhaes I.L.F."/>
            <person name="Oliveira U."/>
            <person name="Santos F.R."/>
            <person name="Vidigal T.H.D.A."/>
            <person name="Brescovit A.D."/>
            <person name="Santos A.J."/>
        </authorList>
    </citation>
    <scope>NUCLEOTIDE SEQUENCE</scope>
    <source>
        <tissue evidence="1">Shoot tissue taken approximately 20 cm above the soil surface</tissue>
    </source>
</reference>